<feature type="compositionally biased region" description="Low complexity" evidence="1">
    <location>
        <begin position="268"/>
        <end position="277"/>
    </location>
</feature>
<name>A0AAD3DQT2_9CHLO</name>
<dbReference type="PANTHER" id="PTHR31065">
    <property type="entry name" value="PLATZ TRANSCRIPTION FACTOR FAMILY PROTEIN"/>
    <property type="match status" value="1"/>
</dbReference>
<feature type="region of interest" description="Disordered" evidence="1">
    <location>
        <begin position="314"/>
        <end position="333"/>
    </location>
</feature>
<organism evidence="2 3">
    <name type="scientific">Astrephomene gubernaculifera</name>
    <dbReference type="NCBI Taxonomy" id="47775"/>
    <lineage>
        <taxon>Eukaryota</taxon>
        <taxon>Viridiplantae</taxon>
        <taxon>Chlorophyta</taxon>
        <taxon>core chlorophytes</taxon>
        <taxon>Chlorophyceae</taxon>
        <taxon>CS clade</taxon>
        <taxon>Chlamydomonadales</taxon>
        <taxon>Astrephomenaceae</taxon>
        <taxon>Astrephomene</taxon>
    </lineage>
</organism>
<accession>A0AAD3DQT2</accession>
<feature type="compositionally biased region" description="Low complexity" evidence="1">
    <location>
        <begin position="427"/>
        <end position="441"/>
    </location>
</feature>
<dbReference type="Pfam" id="PF04640">
    <property type="entry name" value="PLATZ"/>
    <property type="match status" value="1"/>
</dbReference>
<comment type="caution">
    <text evidence="2">The sequence shown here is derived from an EMBL/GenBank/DDBJ whole genome shotgun (WGS) entry which is preliminary data.</text>
</comment>
<dbReference type="Proteomes" id="UP001054857">
    <property type="component" value="Unassembled WGS sequence"/>
</dbReference>
<evidence type="ECO:0000256" key="1">
    <source>
        <dbReference type="SAM" id="MobiDB-lite"/>
    </source>
</evidence>
<protein>
    <recommendedName>
        <fullName evidence="4">PLATZ transcription factor-domain-containing protein</fullName>
    </recommendedName>
</protein>
<dbReference type="InterPro" id="IPR006734">
    <property type="entry name" value="PLATZ"/>
</dbReference>
<feature type="compositionally biased region" description="Gly residues" evidence="1">
    <location>
        <begin position="320"/>
        <end position="333"/>
    </location>
</feature>
<keyword evidence="3" id="KW-1185">Reference proteome</keyword>
<feature type="region of interest" description="Disordered" evidence="1">
    <location>
        <begin position="416"/>
        <end position="441"/>
    </location>
</feature>
<evidence type="ECO:0000313" key="2">
    <source>
        <dbReference type="EMBL" id="GFR46349.1"/>
    </source>
</evidence>
<dbReference type="PANTHER" id="PTHR31065:SF1">
    <property type="entry name" value="OS09G0116050 PROTEIN"/>
    <property type="match status" value="1"/>
</dbReference>
<feature type="region of interest" description="Disordered" evidence="1">
    <location>
        <begin position="268"/>
        <end position="289"/>
    </location>
</feature>
<reference evidence="2 3" key="1">
    <citation type="journal article" date="2021" name="Sci. Rep.">
        <title>Genome sequencing of the multicellular alga Astrephomene provides insights into convergent evolution of germ-soma differentiation.</title>
        <authorList>
            <person name="Yamashita S."/>
            <person name="Yamamoto K."/>
            <person name="Matsuzaki R."/>
            <person name="Suzuki S."/>
            <person name="Yamaguchi H."/>
            <person name="Hirooka S."/>
            <person name="Minakuchi Y."/>
            <person name="Miyagishima S."/>
            <person name="Kawachi M."/>
            <person name="Toyoda A."/>
            <person name="Nozaki H."/>
        </authorList>
    </citation>
    <scope>NUCLEOTIDE SEQUENCE [LARGE SCALE GENOMIC DNA]</scope>
    <source>
        <strain evidence="2 3">NIES-4017</strain>
    </source>
</reference>
<evidence type="ECO:0008006" key="4">
    <source>
        <dbReference type="Google" id="ProtNLM"/>
    </source>
</evidence>
<sequence length="467" mass="47835">MLRASEISLKSLPTPFKALAPMSSLPYDMEDSEERSSNDEFDYQGHSLKIAHAGSRSLGLTLSASRGASRNASVTCASWVPAFLSATYFQPCERHRHHKKNECTFFCVTCGAKPHSVCQHCMGAHAGHQVIQVRRYVYCDVVRTCDINAYVDTTGVQNYIINSAKVMFLNHRPHSKIGRANGVDTCRTCHRHLREGYSYCSLACKVEALTHGESGLRPCPGGSGDVDVDGDEASAAAAAAAVLAGGSPRRFDSGVATKCAVRSAAAAAAHGGVSSDPESSEPGEDTFLYGTSTSRHVVRSGSVVVQQHRPTAAAAAAAAGGEGHGSDGFGGGAGSSEDDCCDFNFENPPKRRRSALTTRRPASLDAAHPGRPNPRSAAAVAAASAASVAAAAATLLQSYRNGIAAAAAAAAGKATADVPAGGGSTDAGGCSSSDGSGSSGCESAAAAAAAAACMSRRKQNAPQRSAI</sequence>
<gene>
    <name evidence="2" type="ORF">Agub_g7921</name>
</gene>
<dbReference type="AlphaFoldDB" id="A0AAD3DQT2"/>
<proteinExistence type="predicted"/>
<dbReference type="EMBL" id="BMAR01000013">
    <property type="protein sequence ID" value="GFR46349.1"/>
    <property type="molecule type" value="Genomic_DNA"/>
</dbReference>
<feature type="region of interest" description="Disordered" evidence="1">
    <location>
        <begin position="340"/>
        <end position="376"/>
    </location>
</feature>
<evidence type="ECO:0000313" key="3">
    <source>
        <dbReference type="Proteomes" id="UP001054857"/>
    </source>
</evidence>